<dbReference type="Pfam" id="PF07863">
    <property type="entry name" value="CtnDOT_TraJ"/>
    <property type="match status" value="1"/>
</dbReference>
<evidence type="ECO:0000259" key="3">
    <source>
        <dbReference type="Pfam" id="PF07863"/>
    </source>
</evidence>
<keyword evidence="1" id="KW-1133">Transmembrane helix</keyword>
<feature type="signal peptide" evidence="2">
    <location>
        <begin position="1"/>
        <end position="23"/>
    </location>
</feature>
<feature type="transmembrane region" description="Helical" evidence="1">
    <location>
        <begin position="54"/>
        <end position="71"/>
    </location>
</feature>
<dbReference type="EMBL" id="SDHZ01000004">
    <property type="protein sequence ID" value="RXK81293.1"/>
    <property type="molecule type" value="Genomic_DNA"/>
</dbReference>
<sequence length="359" mass="39137">MKMSVRIMLCMIVGMSLPFITHAQSDGSLAGDIKSLHTVLEKLQDEMLPMCEKLIGVGRGIGGFAALWYIASRVWRHIANAESIDFYPLFRPFVVGAAIVMFPAVLNIIGTVMKPTVSGTAAMVSNSDKAIADLLKQKEEAIKNCDFYDMYVGEDGQGDIDKWYKYTHPEDTEGSAGDGIFASIGNDVRFAMAKASYNFRNSIKAFMAEVLQLLFAAASLCINTMRTFNLVLLAIIGPLVFGISIFDGFQHTLKQWLARYLNVFLWLPVANIFGAVIGKIQENMLKIDISQINQTGDTFFSRTDAGYLIFMVIGIVGYFTVPTVAGQIIHVDGRDNFTGKVTGNAGGSVSMASGVAGLK</sequence>
<accession>A0A4Q1D0L6</accession>
<protein>
    <submittedName>
        <fullName evidence="4">Conjugative transposon protein TraJ</fullName>
    </submittedName>
</protein>
<dbReference type="AlphaFoldDB" id="A0A4Q1D0L6"/>
<feature type="transmembrane region" description="Helical" evidence="1">
    <location>
        <begin position="258"/>
        <end position="277"/>
    </location>
</feature>
<proteinExistence type="predicted"/>
<feature type="domain" description="Conjugative transposon TraJ C-terminal" evidence="3">
    <location>
        <begin position="32"/>
        <end position="353"/>
    </location>
</feature>
<name>A0A4Q1D0L6_9BACT</name>
<feature type="transmembrane region" description="Helical" evidence="1">
    <location>
        <begin position="228"/>
        <end position="246"/>
    </location>
</feature>
<evidence type="ECO:0000256" key="2">
    <source>
        <dbReference type="SAM" id="SignalP"/>
    </source>
</evidence>
<dbReference type="RefSeq" id="WP_129005547.1">
    <property type="nucleotide sequence ID" value="NZ_SDHZ01000004.1"/>
</dbReference>
<comment type="caution">
    <text evidence="4">The sequence shown here is derived from an EMBL/GenBank/DDBJ whole genome shotgun (WGS) entry which is preliminary data.</text>
</comment>
<feature type="transmembrane region" description="Helical" evidence="1">
    <location>
        <begin position="307"/>
        <end position="329"/>
    </location>
</feature>
<dbReference type="Proteomes" id="UP000290545">
    <property type="component" value="Unassembled WGS sequence"/>
</dbReference>
<evidence type="ECO:0000256" key="1">
    <source>
        <dbReference type="SAM" id="Phobius"/>
    </source>
</evidence>
<dbReference type="InterPro" id="IPR022393">
    <property type="entry name" value="Conjugative_transposon_TraJ"/>
</dbReference>
<evidence type="ECO:0000313" key="5">
    <source>
        <dbReference type="Proteomes" id="UP000290545"/>
    </source>
</evidence>
<dbReference type="NCBIfam" id="TIGR03782">
    <property type="entry name" value="Bac_Flav_CT_J"/>
    <property type="match status" value="1"/>
</dbReference>
<keyword evidence="1" id="KW-0812">Transmembrane</keyword>
<dbReference type="InterPro" id="IPR012424">
    <property type="entry name" value="Conjugative_transposon_TraJ_C"/>
</dbReference>
<dbReference type="OrthoDB" id="1147144at2"/>
<evidence type="ECO:0000313" key="4">
    <source>
        <dbReference type="EMBL" id="RXK81293.1"/>
    </source>
</evidence>
<keyword evidence="1" id="KW-0472">Membrane</keyword>
<feature type="chain" id="PRO_5020211741" evidence="2">
    <location>
        <begin position="24"/>
        <end position="359"/>
    </location>
</feature>
<gene>
    <name evidence="4" type="primary">traJ</name>
    <name evidence="4" type="ORF">ESB13_20365</name>
</gene>
<organism evidence="4 5">
    <name type="scientific">Filimonas effusa</name>
    <dbReference type="NCBI Taxonomy" id="2508721"/>
    <lineage>
        <taxon>Bacteria</taxon>
        <taxon>Pseudomonadati</taxon>
        <taxon>Bacteroidota</taxon>
        <taxon>Chitinophagia</taxon>
        <taxon>Chitinophagales</taxon>
        <taxon>Chitinophagaceae</taxon>
        <taxon>Filimonas</taxon>
    </lineage>
</organism>
<feature type="transmembrane region" description="Helical" evidence="1">
    <location>
        <begin position="92"/>
        <end position="113"/>
    </location>
</feature>
<keyword evidence="2" id="KW-0732">Signal</keyword>
<reference evidence="4 5" key="1">
    <citation type="submission" date="2019-01" db="EMBL/GenBank/DDBJ databases">
        <title>Filimonas sp. strain TTM-71.</title>
        <authorList>
            <person name="Chen W.-M."/>
        </authorList>
    </citation>
    <scope>NUCLEOTIDE SEQUENCE [LARGE SCALE GENOMIC DNA]</scope>
    <source>
        <strain evidence="4 5">TTM-71</strain>
    </source>
</reference>
<keyword evidence="5" id="KW-1185">Reference proteome</keyword>